<evidence type="ECO:0000313" key="3">
    <source>
        <dbReference type="Proteomes" id="UP000004816"/>
    </source>
</evidence>
<feature type="transmembrane region" description="Helical" evidence="1">
    <location>
        <begin position="61"/>
        <end position="85"/>
    </location>
</feature>
<dbReference type="InterPro" id="IPR009937">
    <property type="entry name" value="Phage_holin_3_6"/>
</dbReference>
<keyword evidence="1" id="KW-0812">Transmembrane</keyword>
<comment type="caution">
    <text evidence="2">The sequence shown here is derived from an EMBL/GenBank/DDBJ whole genome shotgun (WGS) entry which is preliminary data.</text>
</comment>
<evidence type="ECO:0000256" key="1">
    <source>
        <dbReference type="SAM" id="Phobius"/>
    </source>
</evidence>
<organism evidence="2 3">
    <name type="scientific">Segniliparus rugosus (strain ATCC BAA-974 / DSM 45345 / CCUG 50838 / CIP 108380 / JCM 13579 / CDC 945)</name>
    <dbReference type="NCBI Taxonomy" id="679197"/>
    <lineage>
        <taxon>Bacteria</taxon>
        <taxon>Bacillati</taxon>
        <taxon>Actinomycetota</taxon>
        <taxon>Actinomycetes</taxon>
        <taxon>Mycobacteriales</taxon>
        <taxon>Segniliparaceae</taxon>
        <taxon>Segniliparus</taxon>
    </lineage>
</organism>
<gene>
    <name evidence="2" type="ORF">HMPREF9336_00830</name>
</gene>
<dbReference type="HOGENOM" id="CLU_106273_2_1_11"/>
<keyword evidence="1" id="KW-1133">Transmembrane helix</keyword>
<evidence type="ECO:0000313" key="2">
    <source>
        <dbReference type="EMBL" id="EFV14315.1"/>
    </source>
</evidence>
<dbReference type="Proteomes" id="UP000004816">
    <property type="component" value="Unassembled WGS sequence"/>
</dbReference>
<keyword evidence="1" id="KW-0472">Membrane</keyword>
<reference evidence="2 3" key="1">
    <citation type="journal article" date="2011" name="Stand. Genomic Sci.">
        <title>High quality draft genome sequence of Segniliparus rugosus CDC 945(T)= (ATCC BAA-974(T)).</title>
        <authorList>
            <person name="Earl A.M."/>
            <person name="Desjardins C.A."/>
            <person name="Fitzgerald M.G."/>
            <person name="Arachchi H.M."/>
            <person name="Zeng Q."/>
            <person name="Mehta T."/>
            <person name="Griggs A."/>
            <person name="Birren B.W."/>
            <person name="Toney N.C."/>
            <person name="Carr J."/>
            <person name="Posey J."/>
            <person name="Butler W.R."/>
        </authorList>
    </citation>
    <scope>NUCLEOTIDE SEQUENCE [LARGE SCALE GENOMIC DNA]</scope>
    <source>
        <strain evidence="3">ATCC BAA-974 / DSM 45345 / CCUG 50838 / CIP 108380 / JCM 13579 / CDC 945</strain>
    </source>
</reference>
<keyword evidence="3" id="KW-1185">Reference proteome</keyword>
<accession>E5XMW0</accession>
<protein>
    <recommendedName>
        <fullName evidence="4">Phage holin family protein</fullName>
    </recommendedName>
</protein>
<name>E5XMW0_SEGRC</name>
<feature type="transmembrane region" description="Helical" evidence="1">
    <location>
        <begin position="97"/>
        <end position="122"/>
    </location>
</feature>
<dbReference type="eggNOG" id="ENOG50332VJ">
    <property type="taxonomic scope" value="Bacteria"/>
</dbReference>
<proteinExistence type="predicted"/>
<dbReference type="OrthoDB" id="3828498at2"/>
<dbReference type="STRING" id="679197.HMPREF9336_00830"/>
<dbReference type="Pfam" id="PF07332">
    <property type="entry name" value="Phage_holin_3_6"/>
    <property type="match status" value="1"/>
</dbReference>
<evidence type="ECO:0008006" key="4">
    <source>
        <dbReference type="Google" id="ProtNLM"/>
    </source>
</evidence>
<sequence>MSSRETGPSIPLTDLTAANGGAGSEASVGDLVREATVHVSTLVRSEIALAKSELIQDGKKAAVSAAFIITALVILLYSSFFFFFFLGQLLMEWLPGWAAFGIVFLLMVAVAVGIGVAGYLVVRRISPPRRTIKSVKDLKTLIPQRPQDEAAEATTV</sequence>
<dbReference type="AlphaFoldDB" id="E5XMW0"/>
<dbReference type="RefSeq" id="WP_007468116.1">
    <property type="nucleotide sequence ID" value="NZ_KI391954.1"/>
</dbReference>
<dbReference type="EMBL" id="ACZI02000003">
    <property type="protein sequence ID" value="EFV14315.1"/>
    <property type="molecule type" value="Genomic_DNA"/>
</dbReference>